<accession>A0AAD3QZW8</accession>
<feature type="compositionally biased region" description="Basic and acidic residues" evidence="1">
    <location>
        <begin position="1"/>
        <end position="18"/>
    </location>
</feature>
<evidence type="ECO:0000313" key="3">
    <source>
        <dbReference type="Proteomes" id="UP001279410"/>
    </source>
</evidence>
<organism evidence="2 3">
    <name type="scientific">Lates japonicus</name>
    <name type="common">Japanese lates</name>
    <dbReference type="NCBI Taxonomy" id="270547"/>
    <lineage>
        <taxon>Eukaryota</taxon>
        <taxon>Metazoa</taxon>
        <taxon>Chordata</taxon>
        <taxon>Craniata</taxon>
        <taxon>Vertebrata</taxon>
        <taxon>Euteleostomi</taxon>
        <taxon>Actinopterygii</taxon>
        <taxon>Neopterygii</taxon>
        <taxon>Teleostei</taxon>
        <taxon>Neoteleostei</taxon>
        <taxon>Acanthomorphata</taxon>
        <taxon>Carangaria</taxon>
        <taxon>Carangaria incertae sedis</taxon>
        <taxon>Centropomidae</taxon>
        <taxon>Lates</taxon>
    </lineage>
</organism>
<dbReference type="AlphaFoldDB" id="A0AAD3QZW8"/>
<keyword evidence="3" id="KW-1185">Reference proteome</keyword>
<dbReference type="EMBL" id="BRZM01003761">
    <property type="protein sequence ID" value="GLD52094.1"/>
    <property type="molecule type" value="Genomic_DNA"/>
</dbReference>
<dbReference type="Proteomes" id="UP001279410">
    <property type="component" value="Unassembled WGS sequence"/>
</dbReference>
<proteinExistence type="predicted"/>
<reference evidence="2" key="1">
    <citation type="submission" date="2022-08" db="EMBL/GenBank/DDBJ databases">
        <title>Genome sequencing of akame (Lates japonicus).</title>
        <authorList>
            <person name="Hashiguchi Y."/>
            <person name="Takahashi H."/>
        </authorList>
    </citation>
    <scope>NUCLEOTIDE SEQUENCE</scope>
    <source>
        <strain evidence="2">Kochi</strain>
    </source>
</reference>
<sequence>MKEEMQADPQTRREEDAFRGITINKDMPEPKKPAFGAPPPHTRPATADQLVTAHVTPPPPVASCSRRLRPLPGIQEAVEIWRKHASQ</sequence>
<comment type="caution">
    <text evidence="2">The sequence shown here is derived from an EMBL/GenBank/DDBJ whole genome shotgun (WGS) entry which is preliminary data.</text>
</comment>
<evidence type="ECO:0000313" key="2">
    <source>
        <dbReference type="EMBL" id="GLD52094.1"/>
    </source>
</evidence>
<gene>
    <name evidence="2" type="ORF">AKAME5_002819400</name>
</gene>
<evidence type="ECO:0000256" key="1">
    <source>
        <dbReference type="SAM" id="MobiDB-lite"/>
    </source>
</evidence>
<name>A0AAD3QZW8_LATJO</name>
<protein>
    <submittedName>
        <fullName evidence="2">Myosin binding protein Ca</fullName>
    </submittedName>
</protein>
<feature type="region of interest" description="Disordered" evidence="1">
    <location>
        <begin position="1"/>
        <end position="45"/>
    </location>
</feature>